<accession>A0AAV6VVW6</accession>
<evidence type="ECO:0000259" key="3">
    <source>
        <dbReference type="PROSITE" id="PS51034"/>
    </source>
</evidence>
<evidence type="ECO:0000256" key="2">
    <source>
        <dbReference type="SAM" id="SignalP"/>
    </source>
</evidence>
<organism evidence="4 5">
    <name type="scientific">Oedothorax gibbosus</name>
    <dbReference type="NCBI Taxonomy" id="931172"/>
    <lineage>
        <taxon>Eukaryota</taxon>
        <taxon>Metazoa</taxon>
        <taxon>Ecdysozoa</taxon>
        <taxon>Arthropoda</taxon>
        <taxon>Chelicerata</taxon>
        <taxon>Arachnida</taxon>
        <taxon>Araneae</taxon>
        <taxon>Araneomorphae</taxon>
        <taxon>Entelegynae</taxon>
        <taxon>Araneoidea</taxon>
        <taxon>Linyphiidae</taxon>
        <taxon>Erigoninae</taxon>
        <taxon>Oedothorax</taxon>
    </lineage>
</organism>
<dbReference type="SMART" id="SM00241">
    <property type="entry name" value="ZP"/>
    <property type="match status" value="1"/>
</dbReference>
<dbReference type="EMBL" id="JAFNEN010000022">
    <property type="protein sequence ID" value="KAG8199944.1"/>
    <property type="molecule type" value="Genomic_DNA"/>
</dbReference>
<keyword evidence="5" id="KW-1185">Reference proteome</keyword>
<keyword evidence="1 2" id="KW-0732">Signal</keyword>
<dbReference type="PROSITE" id="PS51034">
    <property type="entry name" value="ZP_2"/>
    <property type="match status" value="1"/>
</dbReference>
<dbReference type="InterPro" id="IPR001507">
    <property type="entry name" value="ZP_dom"/>
</dbReference>
<gene>
    <name evidence="4" type="ORF">JTE90_006191</name>
</gene>
<protein>
    <recommendedName>
        <fullName evidence="3">ZP domain-containing protein</fullName>
    </recommendedName>
</protein>
<feature type="signal peptide" evidence="2">
    <location>
        <begin position="1"/>
        <end position="20"/>
    </location>
</feature>
<evidence type="ECO:0000313" key="4">
    <source>
        <dbReference type="EMBL" id="KAG8199944.1"/>
    </source>
</evidence>
<dbReference type="PANTHER" id="PTHR22907:SF54">
    <property type="entry name" value="GH04558P"/>
    <property type="match status" value="1"/>
</dbReference>
<reference evidence="4 5" key="1">
    <citation type="journal article" date="2022" name="Nat. Ecol. Evol.">
        <title>A masculinizing supergene underlies an exaggerated male reproductive morph in a spider.</title>
        <authorList>
            <person name="Hendrickx F."/>
            <person name="De Corte Z."/>
            <person name="Sonet G."/>
            <person name="Van Belleghem S.M."/>
            <person name="Kostlbacher S."/>
            <person name="Vangestel C."/>
        </authorList>
    </citation>
    <scope>NUCLEOTIDE SEQUENCE [LARGE SCALE GENOMIC DNA]</scope>
    <source>
        <strain evidence="4">W744_W776</strain>
    </source>
</reference>
<comment type="caution">
    <text evidence="4">The sequence shown here is derived from an EMBL/GenBank/DDBJ whole genome shotgun (WGS) entry which is preliminary data.</text>
</comment>
<dbReference type="Proteomes" id="UP000827092">
    <property type="component" value="Unassembled WGS sequence"/>
</dbReference>
<name>A0AAV6VVW6_9ARAC</name>
<feature type="domain" description="ZP" evidence="3">
    <location>
        <begin position="38"/>
        <end position="290"/>
    </location>
</feature>
<evidence type="ECO:0000256" key="1">
    <source>
        <dbReference type="ARBA" id="ARBA00022729"/>
    </source>
</evidence>
<dbReference type="PANTHER" id="PTHR22907">
    <property type="entry name" value="GH04558P"/>
    <property type="match status" value="1"/>
</dbReference>
<proteinExistence type="predicted"/>
<sequence length="392" mass="43749">MGMRILIFCVLGIIWSGVSADDAPKQELPHSSVEYNVTCSPKWMIITVIVNSSSSEVYLERLKTYPECEPERIEDSYVFKLPLDNIYACGTTRMLNKITGVRIYYHRVVVEEPGQDKQMILVTCNIPPTHNVTDPVSRTRRDTLPENFVEPEHVNITDYIVASAPVPYLNLAVRQHGKIMDTTLNVQPGTPLEMLIYLDRKSAETYGLLTSFLKVTDSSPNQEEVIVMNGCSIDPYIFGNFQSLENGDALSAKFRAFKFPDANYVLFVGTVSVCLQQCRGVPCGNGQLGYGRRKRRAIPTDLPPDPNKVFEVEMTTFLKVEYSEEHFTLNKGALKGNFSSHQKAENPTNYSSVNEVAALQGNTATSSVPTSLTIFTAIAVAIFQSKLRLLPK</sequence>
<feature type="chain" id="PRO_5043832117" description="ZP domain-containing protein" evidence="2">
    <location>
        <begin position="21"/>
        <end position="392"/>
    </location>
</feature>
<evidence type="ECO:0000313" key="5">
    <source>
        <dbReference type="Proteomes" id="UP000827092"/>
    </source>
</evidence>
<dbReference type="InterPro" id="IPR051962">
    <property type="entry name" value="Cuticlin"/>
</dbReference>
<dbReference type="AlphaFoldDB" id="A0AAV6VVW6"/>